<dbReference type="InterPro" id="IPR001373">
    <property type="entry name" value="Cullin_N"/>
</dbReference>
<dbReference type="GO" id="GO:0016874">
    <property type="term" value="F:ligase activity"/>
    <property type="evidence" value="ECO:0007669"/>
    <property type="project" value="UniProtKB-KW"/>
</dbReference>
<dbReference type="Gene3D" id="1.20.1310.10">
    <property type="entry name" value="Cullin Repeats"/>
    <property type="match status" value="4"/>
</dbReference>
<feature type="domain" description="Cullin family profile" evidence="7">
    <location>
        <begin position="414"/>
        <end position="520"/>
    </location>
</feature>
<protein>
    <submittedName>
        <fullName evidence="8">Ubiquitin-protein ligase</fullName>
    </submittedName>
</protein>
<dbReference type="PROSITE" id="PS50069">
    <property type="entry name" value="CULLIN_2"/>
    <property type="match status" value="1"/>
</dbReference>
<feature type="compositionally biased region" description="Basic residues" evidence="6">
    <location>
        <begin position="558"/>
        <end position="567"/>
    </location>
</feature>
<feature type="compositionally biased region" description="Low complexity" evidence="6">
    <location>
        <begin position="515"/>
        <end position="538"/>
    </location>
</feature>
<evidence type="ECO:0000256" key="4">
    <source>
        <dbReference type="PROSITE-ProRule" id="PRU00330"/>
    </source>
</evidence>
<dbReference type="FunFam" id="1.20.1310.10:FF:000034">
    <property type="entry name" value="Related to Cullin-3"/>
    <property type="match status" value="1"/>
</dbReference>
<evidence type="ECO:0000313" key="9">
    <source>
        <dbReference type="Proteomes" id="UP000002748"/>
    </source>
</evidence>
<dbReference type="Proteomes" id="UP000002748">
    <property type="component" value="Unassembled WGS sequence"/>
</dbReference>
<dbReference type="InterPro" id="IPR016158">
    <property type="entry name" value="Cullin_homology"/>
</dbReference>
<gene>
    <name evidence="8" type="ORF">A1Q1_06026</name>
</gene>
<accession>J4U664</accession>
<dbReference type="FunFam" id="1.20.1310.10:FF:000002">
    <property type="entry name" value="cullin-3 isoform X1"/>
    <property type="match status" value="1"/>
</dbReference>
<dbReference type="GeneID" id="25989538"/>
<comment type="caution">
    <text evidence="8">The sequence shown here is derived from an EMBL/GenBank/DDBJ whole genome shotgun (WGS) entry which is preliminary data.</text>
</comment>
<dbReference type="InterPro" id="IPR045093">
    <property type="entry name" value="Cullin"/>
</dbReference>
<feature type="region of interest" description="Disordered" evidence="6">
    <location>
        <begin position="337"/>
        <end position="359"/>
    </location>
</feature>
<comment type="similarity">
    <text evidence="1 4 5">Belongs to the cullin family.</text>
</comment>
<name>J4U664_TRIAS</name>
<dbReference type="RefSeq" id="XP_014176710.1">
    <property type="nucleotide sequence ID" value="XM_014321235.1"/>
</dbReference>
<dbReference type="InterPro" id="IPR016159">
    <property type="entry name" value="Cullin_repeat-like_dom_sf"/>
</dbReference>
<evidence type="ECO:0000256" key="6">
    <source>
        <dbReference type="SAM" id="MobiDB-lite"/>
    </source>
</evidence>
<keyword evidence="2" id="KW-1017">Isopeptide bond</keyword>
<dbReference type="SUPFAM" id="SSF74788">
    <property type="entry name" value="Cullin repeat-like"/>
    <property type="match status" value="1"/>
</dbReference>
<dbReference type="HOGENOM" id="CLU_004747_7_1_1"/>
<dbReference type="EMBL" id="ALBS01000324">
    <property type="protein sequence ID" value="EJT45580.1"/>
    <property type="molecule type" value="Genomic_DNA"/>
</dbReference>
<feature type="region of interest" description="Disordered" evidence="6">
    <location>
        <begin position="515"/>
        <end position="651"/>
    </location>
</feature>
<feature type="region of interest" description="Disordered" evidence="6">
    <location>
        <begin position="1"/>
        <end position="24"/>
    </location>
</feature>
<dbReference type="InterPro" id="IPR036317">
    <property type="entry name" value="Cullin_homology_sf"/>
</dbReference>
<evidence type="ECO:0000256" key="3">
    <source>
        <dbReference type="ARBA" id="ARBA00022843"/>
    </source>
</evidence>
<evidence type="ECO:0000259" key="7">
    <source>
        <dbReference type="PROSITE" id="PS50069"/>
    </source>
</evidence>
<evidence type="ECO:0000256" key="5">
    <source>
        <dbReference type="RuleBase" id="RU003829"/>
    </source>
</evidence>
<dbReference type="GO" id="GO:0006511">
    <property type="term" value="P:ubiquitin-dependent protein catabolic process"/>
    <property type="evidence" value="ECO:0007669"/>
    <property type="project" value="InterPro"/>
</dbReference>
<dbReference type="FunFam" id="1.20.1310.10:FF:000036">
    <property type="entry name" value="SCF ubiquitin ligase subunit CulC, putative"/>
    <property type="match status" value="1"/>
</dbReference>
<dbReference type="SMART" id="SM00182">
    <property type="entry name" value="CULLIN"/>
    <property type="match status" value="1"/>
</dbReference>
<dbReference type="VEuPathDB" id="FungiDB:A1Q1_06026"/>
<evidence type="ECO:0000313" key="8">
    <source>
        <dbReference type="EMBL" id="EJT45580.1"/>
    </source>
</evidence>
<keyword evidence="3" id="KW-0832">Ubl conjugation</keyword>
<dbReference type="KEGG" id="tasa:A1Q1_06026"/>
<dbReference type="Pfam" id="PF00888">
    <property type="entry name" value="Cullin"/>
    <property type="match status" value="2"/>
</dbReference>
<dbReference type="PANTHER" id="PTHR11932">
    <property type="entry name" value="CULLIN"/>
    <property type="match status" value="1"/>
</dbReference>
<organism evidence="8 9">
    <name type="scientific">Trichosporon asahii var. asahii (strain ATCC 90039 / CBS 2479 / JCM 2466 / KCTC 7840 / NBRC 103889/ NCYC 2677 / UAMH 7654)</name>
    <name type="common">Yeast</name>
    <dbReference type="NCBI Taxonomy" id="1186058"/>
    <lineage>
        <taxon>Eukaryota</taxon>
        <taxon>Fungi</taxon>
        <taxon>Dikarya</taxon>
        <taxon>Basidiomycota</taxon>
        <taxon>Agaricomycotina</taxon>
        <taxon>Tremellomycetes</taxon>
        <taxon>Trichosporonales</taxon>
        <taxon>Trichosporonaceae</taxon>
        <taxon>Trichosporon</taxon>
    </lineage>
</organism>
<evidence type="ECO:0000256" key="1">
    <source>
        <dbReference type="ARBA" id="ARBA00006019"/>
    </source>
</evidence>
<feature type="compositionally biased region" description="Low complexity" evidence="6">
    <location>
        <begin position="577"/>
        <end position="586"/>
    </location>
</feature>
<dbReference type="OrthoDB" id="27073at2759"/>
<evidence type="ECO:0000256" key="2">
    <source>
        <dbReference type="ARBA" id="ARBA00022499"/>
    </source>
</evidence>
<reference evidence="8 9" key="1">
    <citation type="journal article" date="2012" name="Eukaryot. Cell">
        <title>Draft genome sequence of CBS 2479, the standard type strain of Trichosporon asahii.</title>
        <authorList>
            <person name="Yang R.Y."/>
            <person name="Li H.T."/>
            <person name="Zhu H."/>
            <person name="Zhou G.P."/>
            <person name="Wang M."/>
            <person name="Wang L."/>
        </authorList>
    </citation>
    <scope>NUCLEOTIDE SEQUENCE [LARGE SCALE GENOMIC DNA]</scope>
    <source>
        <strain evidence="9">ATCC 90039 / CBS 2479 / JCM 2466 / KCTC 7840 / NCYC 2677 / UAMH 7654</strain>
    </source>
</reference>
<dbReference type="AlphaFoldDB" id="J4U664"/>
<dbReference type="GO" id="GO:0031625">
    <property type="term" value="F:ubiquitin protein ligase binding"/>
    <property type="evidence" value="ECO:0007669"/>
    <property type="project" value="InterPro"/>
</dbReference>
<proteinExistence type="inferred from homology"/>
<dbReference type="SUPFAM" id="SSF75632">
    <property type="entry name" value="Cullin homology domain"/>
    <property type="match status" value="1"/>
</dbReference>
<feature type="compositionally biased region" description="Basic and acidic residues" evidence="6">
    <location>
        <begin position="590"/>
        <end position="607"/>
    </location>
</feature>
<keyword evidence="8" id="KW-0436">Ligase</keyword>
<sequence>MSMASARRGKPKIRAPPKLGPDTSIKDTWTKLSHAIREIQNHNASKLSFEEHYRYAYNMVLYKHGDQLYTGVKKLVAEHLDQLAEERIVPAFPRAGGSHVAGALGGGAQAVEQAVEGDRFLRSVKSVWDDHTGSMRKLKDILKYMVYTQSAKVPTIYDVGLELFWSHIVRSNLYPIHTHLMGTLLSQVQLERDGQSIQRSTVRDCVDILLRLDNPMTPGHTVYVTDFEPEFLRRSSEFYRLESIAQLDTGDAPSYLRNALLVDNLLTPHLHSIMGMPGTGLSPMLDGDRNGDLRRMYNLFLRVPDDKGKSALRLALRENIEARGKAINEGAAAAVAGPAAAEGEDEPVDRKGKGKAKPPSAMAGALAQALRWVQDVLDLKDKFDAILDNAFSGDKQVQASINEAFQSFINANARAPEFLSLYIDDHLKKGAKSKSEEEIDAALEKTIILFRFLADKDKFERYYKNHLARRLLYQRSASDDAERGMVAKLKVEMGFQFTQKLEGMFNDMRMSVESASAFRNRRSTSTSRSLRRATGPSRSSRRARRAAAGLAGVAGHGGRARTLRTAHTRPEREHAGARGAAALRGPAGRGRAELFRAEDGVGSERRRAAAHAPVARVREAPRADQAPEGARHQPGRHVQLQQRLHVPPGAD</sequence>